<evidence type="ECO:0000313" key="7">
    <source>
        <dbReference type="Proteomes" id="UP000278807"/>
    </source>
</evidence>
<feature type="compositionally biased region" description="Polar residues" evidence="5">
    <location>
        <begin position="572"/>
        <end position="601"/>
    </location>
</feature>
<feature type="compositionally biased region" description="Low complexity" evidence="5">
    <location>
        <begin position="561"/>
        <end position="571"/>
    </location>
</feature>
<evidence type="ECO:0000256" key="1">
    <source>
        <dbReference type="ARBA" id="ARBA00004496"/>
    </source>
</evidence>
<reference evidence="6 7" key="2">
    <citation type="submission" date="2018-11" db="EMBL/GenBank/DDBJ databases">
        <authorList>
            <consortium name="Pathogen Informatics"/>
        </authorList>
    </citation>
    <scope>NUCLEOTIDE SEQUENCE [LARGE SCALE GENOMIC DNA]</scope>
</reference>
<dbReference type="STRING" id="102285.A0A0R3T2V2"/>
<dbReference type="Gene3D" id="3.80.10.10">
    <property type="entry name" value="Ribonuclease Inhibitor"/>
    <property type="match status" value="2"/>
</dbReference>
<dbReference type="InterPro" id="IPR032675">
    <property type="entry name" value="LRR_dom_sf"/>
</dbReference>
<dbReference type="InterPro" id="IPR001611">
    <property type="entry name" value="Leu-rich_rpt"/>
</dbReference>
<evidence type="ECO:0000313" key="6">
    <source>
        <dbReference type="EMBL" id="VDN97156.1"/>
    </source>
</evidence>
<dbReference type="PANTHER" id="PTHR15454">
    <property type="entry name" value="NISCHARIN RELATED"/>
    <property type="match status" value="1"/>
</dbReference>
<feature type="region of interest" description="Disordered" evidence="5">
    <location>
        <begin position="443"/>
        <end position="468"/>
    </location>
</feature>
<evidence type="ECO:0000256" key="3">
    <source>
        <dbReference type="ARBA" id="ARBA00022614"/>
    </source>
</evidence>
<dbReference type="WBParaSite" id="HNAJ_0000129701-mRNA-1">
    <property type="protein sequence ID" value="HNAJ_0000129701-mRNA-1"/>
    <property type="gene ID" value="HNAJ_0000129701"/>
</dbReference>
<dbReference type="PROSITE" id="PS51450">
    <property type="entry name" value="LRR"/>
    <property type="match status" value="2"/>
</dbReference>
<gene>
    <name evidence="6" type="ORF">HNAJ_LOCUS1297</name>
</gene>
<evidence type="ECO:0000256" key="2">
    <source>
        <dbReference type="ARBA" id="ARBA00022490"/>
    </source>
</evidence>
<comment type="subcellular location">
    <subcellularLocation>
        <location evidence="1">Cytoplasm</location>
    </subcellularLocation>
</comment>
<evidence type="ECO:0000256" key="4">
    <source>
        <dbReference type="ARBA" id="ARBA00022737"/>
    </source>
</evidence>
<dbReference type="EMBL" id="UZAE01000485">
    <property type="protein sequence ID" value="VDN97156.1"/>
    <property type="molecule type" value="Genomic_DNA"/>
</dbReference>
<dbReference type="GO" id="GO:0005737">
    <property type="term" value="C:cytoplasm"/>
    <property type="evidence" value="ECO:0007669"/>
    <property type="project" value="UniProtKB-SubCell"/>
</dbReference>
<dbReference type="InterPro" id="IPR003591">
    <property type="entry name" value="Leu-rich_rpt_typical-subtyp"/>
</dbReference>
<dbReference type="AlphaFoldDB" id="A0A0R3T2V2"/>
<keyword evidence="7" id="KW-1185">Reference proteome</keyword>
<name>A0A0R3T2V2_RODNA</name>
<sequence>MGRMRGFEVIKSSVTQLVVNRSLKNLNNFILGDLFAAGNGDWVYGENPVATIPWDRIKTANFSNNFINKIDQTIALLPNVEILHFSNNLLTELPDFTSLTRLRVLFLSDNQLYLKEESNLPAFEINEEECFIPEAIVISSASAGTVESGGNRSIFQNKPIKPLRERLGEVQILILANNGLRSASIVEGILTLQHLDLSGNKISSFDELVCLGDLPHLNSLELLGNPICEDPYYRRNVLNILGPRFPLIVLDGHRVTAKEYENVRLFQALMKGGVVTQLSPNMPASAAKSCSRITESSINQPQSRNVELVSSSPVPNVSVKEVQHFDGVSKIHSEMGTNSAILDQQNENKEVSINISRQSISSTDTTPQEATTNVSNQVASKSLVLSAPLTSSTRTQVPNVRPEDFSCDLSTSEVVSSEQPLGGAFDESSVMSTGEFSYNCPCPSTSDTATEQVEHSNVPDFDAPQSSTDNDIDNHLEIAEKMESVNISELASTSPSAQPSMNTSKQTDASCIGEVTNESQKTTGIAFGSESLEGYKGLHNDNNSHEQSEISNKCDHLVHESSFVSEQKSSSGVASNPEFSNCEDQNTESVLSATAHCNSEESSGENDQN</sequence>
<keyword evidence="2" id="KW-0963">Cytoplasm</keyword>
<proteinExistence type="predicted"/>
<dbReference type="PANTHER" id="PTHR15454:SF69">
    <property type="entry name" value="SERINE_THREONINE-PROTEIN KINASE 11-INTERACTING PROTEIN"/>
    <property type="match status" value="1"/>
</dbReference>
<reference evidence="8" key="1">
    <citation type="submission" date="2017-02" db="UniProtKB">
        <authorList>
            <consortium name="WormBaseParasite"/>
        </authorList>
    </citation>
    <scope>IDENTIFICATION</scope>
</reference>
<accession>A0A0R3T2V2</accession>
<evidence type="ECO:0000256" key="5">
    <source>
        <dbReference type="SAM" id="MobiDB-lite"/>
    </source>
</evidence>
<keyword evidence="3" id="KW-0433">Leucine-rich repeat</keyword>
<evidence type="ECO:0000313" key="8">
    <source>
        <dbReference type="WBParaSite" id="HNAJ_0000129701-mRNA-1"/>
    </source>
</evidence>
<keyword evidence="4" id="KW-0677">Repeat</keyword>
<dbReference type="Proteomes" id="UP000278807">
    <property type="component" value="Unassembled WGS sequence"/>
</dbReference>
<dbReference type="SUPFAM" id="SSF52058">
    <property type="entry name" value="L domain-like"/>
    <property type="match status" value="2"/>
</dbReference>
<protein>
    <submittedName>
        <fullName evidence="8">Dynein assembly factor 1, axonemal homolog</fullName>
    </submittedName>
</protein>
<organism evidence="8">
    <name type="scientific">Rodentolepis nana</name>
    <name type="common">Dwarf tapeworm</name>
    <name type="synonym">Hymenolepis nana</name>
    <dbReference type="NCBI Taxonomy" id="102285"/>
    <lineage>
        <taxon>Eukaryota</taxon>
        <taxon>Metazoa</taxon>
        <taxon>Spiralia</taxon>
        <taxon>Lophotrochozoa</taxon>
        <taxon>Platyhelminthes</taxon>
        <taxon>Cestoda</taxon>
        <taxon>Eucestoda</taxon>
        <taxon>Cyclophyllidea</taxon>
        <taxon>Hymenolepididae</taxon>
        <taxon>Rodentolepis</taxon>
    </lineage>
</organism>
<dbReference type="SMART" id="SM00369">
    <property type="entry name" value="LRR_TYP"/>
    <property type="match status" value="3"/>
</dbReference>
<dbReference type="OrthoDB" id="430293at2759"/>
<feature type="region of interest" description="Disordered" evidence="5">
    <location>
        <begin position="561"/>
        <end position="609"/>
    </location>
</feature>